<dbReference type="Pfam" id="PF13561">
    <property type="entry name" value="adh_short_C2"/>
    <property type="match status" value="1"/>
</dbReference>
<protein>
    <submittedName>
        <fullName evidence="4">SDR family oxidoreductase</fullName>
    </submittedName>
</protein>
<dbReference type="EMBL" id="CP048104">
    <property type="protein sequence ID" value="QKG84535.1"/>
    <property type="molecule type" value="Genomic_DNA"/>
</dbReference>
<evidence type="ECO:0000259" key="3">
    <source>
        <dbReference type="SMART" id="SM00822"/>
    </source>
</evidence>
<dbReference type="SMART" id="SM00822">
    <property type="entry name" value="PKS_KR"/>
    <property type="match status" value="1"/>
</dbReference>
<dbReference type="InterPro" id="IPR002347">
    <property type="entry name" value="SDR_fam"/>
</dbReference>
<keyword evidence="2" id="KW-0560">Oxidoreductase</keyword>
<evidence type="ECO:0000256" key="2">
    <source>
        <dbReference type="ARBA" id="ARBA00023002"/>
    </source>
</evidence>
<dbReference type="FunFam" id="3.40.50.720:FF:000173">
    <property type="entry name" value="3-oxoacyl-[acyl-carrier protein] reductase"/>
    <property type="match status" value="1"/>
</dbReference>
<dbReference type="PANTHER" id="PTHR42879:SF2">
    <property type="entry name" value="3-OXOACYL-[ACYL-CARRIER-PROTEIN] REDUCTASE FABG"/>
    <property type="match status" value="1"/>
</dbReference>
<sequence>MKGLLKGERALISGGSRGIGAEIARFLSAAGADVAVGYNQSTRQAEDVVRECLAQGVCAISCNGDVRFREDVQEMTDRVKRDLGGPPSILVHSAGVEGVGLFQDVTEDEYEVMMDTHVKGAFHLIQSVLPSMISAKAGRIILISSIWGESGGAGEVLYSAAKGAINGMTRGLAKEVAPSGITVNAVSPGAIQTDMLKRQLSDEDQEQLAEEIPTGRLGSTREVASLVCYLCQPEAGYITGQVLHVNGGWYP</sequence>
<dbReference type="SUPFAM" id="SSF51735">
    <property type="entry name" value="NAD(P)-binding Rossmann-fold domains"/>
    <property type="match status" value="1"/>
</dbReference>
<dbReference type="GO" id="GO:0016491">
    <property type="term" value="F:oxidoreductase activity"/>
    <property type="evidence" value="ECO:0007669"/>
    <property type="project" value="UniProtKB-KW"/>
</dbReference>
<dbReference type="InterPro" id="IPR050259">
    <property type="entry name" value="SDR"/>
</dbReference>
<keyword evidence="5" id="KW-1185">Reference proteome</keyword>
<dbReference type="RefSeq" id="WP_173222318.1">
    <property type="nucleotide sequence ID" value="NZ_CP048104.1"/>
</dbReference>
<dbReference type="GO" id="GO:0032787">
    <property type="term" value="P:monocarboxylic acid metabolic process"/>
    <property type="evidence" value="ECO:0007669"/>
    <property type="project" value="UniProtKB-ARBA"/>
</dbReference>
<evidence type="ECO:0000313" key="5">
    <source>
        <dbReference type="Proteomes" id="UP000503088"/>
    </source>
</evidence>
<dbReference type="InterPro" id="IPR020904">
    <property type="entry name" value="Sc_DH/Rdtase_CS"/>
</dbReference>
<dbReference type="AlphaFoldDB" id="A0A7D4BHG7"/>
<reference evidence="4 5" key="1">
    <citation type="submission" date="2020-01" db="EMBL/GenBank/DDBJ databases">
        <authorList>
            <person name="Gulvik C.A."/>
            <person name="Batra D.G."/>
        </authorList>
    </citation>
    <scope>NUCLEOTIDE SEQUENCE [LARGE SCALE GENOMIC DNA]</scope>
    <source>
        <strain evidence="4 5">W9323</strain>
    </source>
</reference>
<dbReference type="NCBIfam" id="NF009466">
    <property type="entry name" value="PRK12826.1-2"/>
    <property type="match status" value="1"/>
</dbReference>
<dbReference type="InterPro" id="IPR036291">
    <property type="entry name" value="NAD(P)-bd_dom_sf"/>
</dbReference>
<dbReference type="KEGG" id="kpul:GXN76_08630"/>
<accession>A0A7D4BHG7</accession>
<organism evidence="4 5">
    <name type="scientific">Kroppenstedtia pulmonis</name>
    <dbReference type="NCBI Taxonomy" id="1380685"/>
    <lineage>
        <taxon>Bacteria</taxon>
        <taxon>Bacillati</taxon>
        <taxon>Bacillota</taxon>
        <taxon>Bacilli</taxon>
        <taxon>Bacillales</taxon>
        <taxon>Thermoactinomycetaceae</taxon>
        <taxon>Kroppenstedtia</taxon>
    </lineage>
</organism>
<evidence type="ECO:0000313" key="4">
    <source>
        <dbReference type="EMBL" id="QKG84535.1"/>
    </source>
</evidence>
<dbReference type="PRINTS" id="PR00080">
    <property type="entry name" value="SDRFAMILY"/>
</dbReference>
<gene>
    <name evidence="4" type="ORF">GXN76_08630</name>
</gene>
<dbReference type="Gene3D" id="3.40.50.720">
    <property type="entry name" value="NAD(P)-binding Rossmann-like Domain"/>
    <property type="match status" value="1"/>
</dbReference>
<proteinExistence type="inferred from homology"/>
<dbReference type="InterPro" id="IPR057326">
    <property type="entry name" value="KR_dom"/>
</dbReference>
<feature type="domain" description="Ketoreductase" evidence="3">
    <location>
        <begin position="8"/>
        <end position="189"/>
    </location>
</feature>
<evidence type="ECO:0000256" key="1">
    <source>
        <dbReference type="ARBA" id="ARBA00006484"/>
    </source>
</evidence>
<dbReference type="PANTHER" id="PTHR42879">
    <property type="entry name" value="3-OXOACYL-(ACYL-CARRIER-PROTEIN) REDUCTASE"/>
    <property type="match status" value="1"/>
</dbReference>
<dbReference type="NCBIfam" id="NF047420">
    <property type="entry name" value="EF_P_mod_YmfI"/>
    <property type="match status" value="1"/>
</dbReference>
<dbReference type="PROSITE" id="PS00061">
    <property type="entry name" value="ADH_SHORT"/>
    <property type="match status" value="1"/>
</dbReference>
<name>A0A7D4BHG7_9BACL</name>
<dbReference type="PRINTS" id="PR00081">
    <property type="entry name" value="GDHRDH"/>
</dbReference>
<dbReference type="Proteomes" id="UP000503088">
    <property type="component" value="Chromosome"/>
</dbReference>
<comment type="similarity">
    <text evidence="1">Belongs to the short-chain dehydrogenases/reductases (SDR) family.</text>
</comment>